<keyword evidence="3" id="KW-1185">Reference proteome</keyword>
<reference evidence="2 3" key="1">
    <citation type="submission" date="2019-02" db="EMBL/GenBank/DDBJ databases">
        <title>Genomic Encyclopedia of Type Strains, Phase IV (KMG-IV): sequencing the most valuable type-strain genomes for metagenomic binning, comparative biology and taxonomic classification.</title>
        <authorList>
            <person name="Goeker M."/>
        </authorList>
    </citation>
    <scope>NUCLEOTIDE SEQUENCE [LARGE SCALE GENOMIC DNA]</scope>
    <source>
        <strain evidence="2 3">DSM 19570</strain>
    </source>
</reference>
<evidence type="ECO:0000256" key="1">
    <source>
        <dbReference type="SAM" id="MobiDB-lite"/>
    </source>
</evidence>
<evidence type="ECO:0000313" key="2">
    <source>
        <dbReference type="EMBL" id="RZU00516.1"/>
    </source>
</evidence>
<comment type="caution">
    <text evidence="2">The sequence shown here is derived from an EMBL/GenBank/DDBJ whole genome shotgun (WGS) entry which is preliminary data.</text>
</comment>
<protein>
    <submittedName>
        <fullName evidence="2">Uncharacterized protein</fullName>
    </submittedName>
</protein>
<organism evidence="2 3">
    <name type="scientific">Rivibacter subsaxonicus</name>
    <dbReference type="NCBI Taxonomy" id="457575"/>
    <lineage>
        <taxon>Bacteria</taxon>
        <taxon>Pseudomonadati</taxon>
        <taxon>Pseudomonadota</taxon>
        <taxon>Betaproteobacteria</taxon>
        <taxon>Burkholderiales</taxon>
        <taxon>Rivibacter</taxon>
    </lineage>
</organism>
<dbReference type="Proteomes" id="UP000293671">
    <property type="component" value="Unassembled WGS sequence"/>
</dbReference>
<dbReference type="AlphaFoldDB" id="A0A4V2FU39"/>
<evidence type="ECO:0000313" key="3">
    <source>
        <dbReference type="Proteomes" id="UP000293671"/>
    </source>
</evidence>
<dbReference type="EMBL" id="SHKP01000005">
    <property type="protein sequence ID" value="RZU00516.1"/>
    <property type="molecule type" value="Genomic_DNA"/>
</dbReference>
<proteinExistence type="predicted"/>
<accession>A0A4V2FU39</accession>
<sequence length="58" mass="6585">MQKSASAPRSQAKRPPQRLEPMPEKGAKFEPFYIAGFASLAFGDGRIPPLDRRFDHKR</sequence>
<feature type="region of interest" description="Disordered" evidence="1">
    <location>
        <begin position="1"/>
        <end position="25"/>
    </location>
</feature>
<name>A0A4V2FU39_9BURK</name>
<gene>
    <name evidence="2" type="ORF">EV670_1216</name>
</gene>